<protein>
    <submittedName>
        <fullName evidence="1">Uncharacterized protein</fullName>
    </submittedName>
</protein>
<sequence>MVIQVINFNLEGITHDDFMGVANEVAP</sequence>
<organism evidence="1">
    <name type="scientific">marine metagenome</name>
    <dbReference type="NCBI Taxonomy" id="408172"/>
    <lineage>
        <taxon>unclassified sequences</taxon>
        <taxon>metagenomes</taxon>
        <taxon>ecological metagenomes</taxon>
    </lineage>
</organism>
<evidence type="ECO:0000313" key="1">
    <source>
        <dbReference type="EMBL" id="SVC45382.1"/>
    </source>
</evidence>
<name>A0A382MD66_9ZZZZ</name>
<dbReference type="AlphaFoldDB" id="A0A382MD66"/>
<gene>
    <name evidence="1" type="ORF">METZ01_LOCUS298236</name>
</gene>
<accession>A0A382MD66</accession>
<proteinExistence type="predicted"/>
<dbReference type="EMBL" id="UINC01092089">
    <property type="protein sequence ID" value="SVC45382.1"/>
    <property type="molecule type" value="Genomic_DNA"/>
</dbReference>
<feature type="non-terminal residue" evidence="1">
    <location>
        <position position="27"/>
    </location>
</feature>
<reference evidence="1" key="1">
    <citation type="submission" date="2018-05" db="EMBL/GenBank/DDBJ databases">
        <authorList>
            <person name="Lanie J.A."/>
            <person name="Ng W.-L."/>
            <person name="Kazmierczak K.M."/>
            <person name="Andrzejewski T.M."/>
            <person name="Davidsen T.M."/>
            <person name="Wayne K.J."/>
            <person name="Tettelin H."/>
            <person name="Glass J.I."/>
            <person name="Rusch D."/>
            <person name="Podicherti R."/>
            <person name="Tsui H.-C.T."/>
            <person name="Winkler M.E."/>
        </authorList>
    </citation>
    <scope>NUCLEOTIDE SEQUENCE</scope>
</reference>